<feature type="domain" description="LysM" evidence="3">
    <location>
        <begin position="119"/>
        <end position="162"/>
    </location>
</feature>
<feature type="compositionally biased region" description="Basic and acidic residues" evidence="1">
    <location>
        <begin position="83"/>
        <end position="110"/>
    </location>
</feature>
<keyword evidence="2" id="KW-1133">Transmembrane helix</keyword>
<dbReference type="Pfam" id="PF07486">
    <property type="entry name" value="Hydrolase_2"/>
    <property type="match status" value="1"/>
</dbReference>
<protein>
    <submittedName>
        <fullName evidence="4">Cell wall hydrolase</fullName>
    </submittedName>
</protein>
<dbReference type="EMBL" id="JAHLQK010000001">
    <property type="protein sequence ID" value="MBU5675575.1"/>
    <property type="molecule type" value="Genomic_DNA"/>
</dbReference>
<organism evidence="4 5">
    <name type="scientific">Alkaliphilus flagellatus</name>
    <dbReference type="NCBI Taxonomy" id="2841507"/>
    <lineage>
        <taxon>Bacteria</taxon>
        <taxon>Bacillati</taxon>
        <taxon>Bacillota</taxon>
        <taxon>Clostridia</taxon>
        <taxon>Peptostreptococcales</taxon>
        <taxon>Natronincolaceae</taxon>
        <taxon>Alkaliphilus</taxon>
    </lineage>
</organism>
<evidence type="ECO:0000259" key="3">
    <source>
        <dbReference type="PROSITE" id="PS51782"/>
    </source>
</evidence>
<comment type="caution">
    <text evidence="4">The sequence shown here is derived from an EMBL/GenBank/DDBJ whole genome shotgun (WGS) entry which is preliminary data.</text>
</comment>
<dbReference type="InterPro" id="IPR011105">
    <property type="entry name" value="Cell_wall_hydrolase_SleB"/>
</dbReference>
<feature type="region of interest" description="Disordered" evidence="1">
    <location>
        <begin position="79"/>
        <end position="118"/>
    </location>
</feature>
<feature type="transmembrane region" description="Helical" evidence="2">
    <location>
        <begin position="12"/>
        <end position="32"/>
    </location>
</feature>
<keyword evidence="2" id="KW-0812">Transmembrane</keyword>
<evidence type="ECO:0000313" key="4">
    <source>
        <dbReference type="EMBL" id="MBU5675575.1"/>
    </source>
</evidence>
<dbReference type="PROSITE" id="PS51782">
    <property type="entry name" value="LYSM"/>
    <property type="match status" value="1"/>
</dbReference>
<proteinExistence type="predicted"/>
<keyword evidence="4" id="KW-0378">Hydrolase</keyword>
<name>A0ABS6FZA8_9FIRM</name>
<reference evidence="4 5" key="1">
    <citation type="submission" date="2021-06" db="EMBL/GenBank/DDBJ databases">
        <authorList>
            <person name="Sun Q."/>
            <person name="Li D."/>
        </authorList>
    </citation>
    <scope>NUCLEOTIDE SEQUENCE [LARGE SCALE GENOMIC DNA]</scope>
    <source>
        <strain evidence="4 5">MSJ-5</strain>
    </source>
</reference>
<evidence type="ECO:0000313" key="5">
    <source>
        <dbReference type="Proteomes" id="UP000779508"/>
    </source>
</evidence>
<keyword evidence="5" id="KW-1185">Reference proteome</keyword>
<dbReference type="PANTHER" id="PTHR33734:SF22">
    <property type="entry name" value="MEMBRANE-BOUND LYTIC MUREIN TRANSGLYCOSYLASE D"/>
    <property type="match status" value="1"/>
</dbReference>
<dbReference type="RefSeq" id="WP_216415044.1">
    <property type="nucleotide sequence ID" value="NZ_JAHLQK010000001.1"/>
</dbReference>
<dbReference type="Proteomes" id="UP000779508">
    <property type="component" value="Unassembled WGS sequence"/>
</dbReference>
<dbReference type="InterPro" id="IPR018392">
    <property type="entry name" value="LysM"/>
</dbReference>
<sequence>MKSILEKYKIPLIGSGILLSIIVLFSIINLNFSKEDLTKNSRKAEMSSIAEVMEKDEDEVEVEAEEKNIAEVTDNEIPIVIEDNNKDNNHKASNKKENDINTSTDMKDKSTSSSPITGEKYTVKKGDTLFLIAQRANVSANHLKELNNLSSDMIYENQTLKIKGSVNNSSSQVASRGSERNEDLYWLSRIIHAEAQGESYEGKVAVGNVIVNRVSSGKFPNTIKGVVFDKQDGYTQFSPVIDGTIYNTPNAESIKAATAVLNGARPVGNALYFLNPRKSTNFWITQNRQYIKTIGLHDFYY</sequence>
<evidence type="ECO:0000256" key="1">
    <source>
        <dbReference type="SAM" id="MobiDB-lite"/>
    </source>
</evidence>
<evidence type="ECO:0000256" key="2">
    <source>
        <dbReference type="SAM" id="Phobius"/>
    </source>
</evidence>
<accession>A0ABS6FZA8</accession>
<keyword evidence="2" id="KW-0472">Membrane</keyword>
<dbReference type="SMART" id="SM00257">
    <property type="entry name" value="LysM"/>
    <property type="match status" value="1"/>
</dbReference>
<dbReference type="Pfam" id="PF01476">
    <property type="entry name" value="LysM"/>
    <property type="match status" value="1"/>
</dbReference>
<dbReference type="GO" id="GO:0016787">
    <property type="term" value="F:hydrolase activity"/>
    <property type="evidence" value="ECO:0007669"/>
    <property type="project" value="UniProtKB-KW"/>
</dbReference>
<dbReference type="PANTHER" id="PTHR33734">
    <property type="entry name" value="LYSM DOMAIN-CONTAINING GPI-ANCHORED PROTEIN 2"/>
    <property type="match status" value="1"/>
</dbReference>
<dbReference type="CDD" id="cd00118">
    <property type="entry name" value="LysM"/>
    <property type="match status" value="1"/>
</dbReference>
<gene>
    <name evidence="4" type="ORF">KQI88_04010</name>
</gene>